<evidence type="ECO:0000256" key="4">
    <source>
        <dbReference type="ARBA" id="ARBA00023004"/>
    </source>
</evidence>
<comment type="similarity">
    <text evidence="6">Belongs to the cytochrome P450 family.</text>
</comment>
<dbReference type="Pfam" id="PF00067">
    <property type="entry name" value="p450"/>
    <property type="match status" value="1"/>
</dbReference>
<evidence type="ECO:0000256" key="5">
    <source>
        <dbReference type="PIRSR" id="PIRSR602401-1"/>
    </source>
</evidence>
<dbReference type="InterPro" id="IPR002401">
    <property type="entry name" value="Cyt_P450_E_grp-I"/>
</dbReference>
<evidence type="ECO:0000256" key="1">
    <source>
        <dbReference type="ARBA" id="ARBA00001971"/>
    </source>
</evidence>
<dbReference type="OrthoDB" id="1470350at2759"/>
<dbReference type="STRING" id="61395.A0A1Y1WI77"/>
<dbReference type="PRINTS" id="PR00463">
    <property type="entry name" value="EP450I"/>
</dbReference>
<comment type="caution">
    <text evidence="7">The sequence shown here is derived from an EMBL/GenBank/DDBJ whole genome shotgun (WGS) entry which is preliminary data.</text>
</comment>
<dbReference type="GO" id="GO:0016705">
    <property type="term" value="F:oxidoreductase activity, acting on paired donors, with incorporation or reduction of molecular oxygen"/>
    <property type="evidence" value="ECO:0007669"/>
    <property type="project" value="InterPro"/>
</dbReference>
<dbReference type="PROSITE" id="PS00086">
    <property type="entry name" value="CYTOCHROME_P450"/>
    <property type="match status" value="1"/>
</dbReference>
<dbReference type="InterPro" id="IPR050121">
    <property type="entry name" value="Cytochrome_P450_monoxygenase"/>
</dbReference>
<dbReference type="RefSeq" id="XP_040746368.1">
    <property type="nucleotide sequence ID" value="XM_040886551.1"/>
</dbReference>
<dbReference type="SUPFAM" id="SSF48264">
    <property type="entry name" value="Cytochrome P450"/>
    <property type="match status" value="1"/>
</dbReference>
<dbReference type="GO" id="GO:0044550">
    <property type="term" value="P:secondary metabolite biosynthetic process"/>
    <property type="evidence" value="ECO:0007669"/>
    <property type="project" value="UniProtKB-ARBA"/>
</dbReference>
<keyword evidence="3 6" id="KW-0560">Oxidoreductase</keyword>
<evidence type="ECO:0000313" key="7">
    <source>
        <dbReference type="EMBL" id="ORX73028.1"/>
    </source>
</evidence>
<accession>A0A1Y1WI77</accession>
<evidence type="ECO:0000256" key="6">
    <source>
        <dbReference type="RuleBase" id="RU000461"/>
    </source>
</evidence>
<dbReference type="PANTHER" id="PTHR24305">
    <property type="entry name" value="CYTOCHROME P450"/>
    <property type="match status" value="1"/>
</dbReference>
<protein>
    <submittedName>
        <fullName evidence="7">Putative cytochrome P450 monooxygenase</fullName>
    </submittedName>
</protein>
<evidence type="ECO:0000256" key="2">
    <source>
        <dbReference type="ARBA" id="ARBA00022723"/>
    </source>
</evidence>
<dbReference type="PANTHER" id="PTHR24305:SF235">
    <property type="entry name" value="CYTOCHROME P450 MONOOXYGENASE APDB-RELATED"/>
    <property type="match status" value="1"/>
</dbReference>
<dbReference type="GO" id="GO:0020037">
    <property type="term" value="F:heme binding"/>
    <property type="evidence" value="ECO:0007669"/>
    <property type="project" value="InterPro"/>
</dbReference>
<dbReference type="GeneID" id="63803199"/>
<dbReference type="PRINTS" id="PR00385">
    <property type="entry name" value="P450"/>
</dbReference>
<proteinExistence type="inferred from homology"/>
<reference evidence="7 8" key="1">
    <citation type="submission" date="2016-07" db="EMBL/GenBank/DDBJ databases">
        <title>Pervasive Adenine N6-methylation of Active Genes in Fungi.</title>
        <authorList>
            <consortium name="DOE Joint Genome Institute"/>
            <person name="Mondo S.J."/>
            <person name="Dannebaum R.O."/>
            <person name="Kuo R.C."/>
            <person name="Labutti K."/>
            <person name="Haridas S."/>
            <person name="Kuo A."/>
            <person name="Salamov A."/>
            <person name="Ahrendt S.R."/>
            <person name="Lipzen A."/>
            <person name="Sullivan W."/>
            <person name="Andreopoulos W.B."/>
            <person name="Clum A."/>
            <person name="Lindquist E."/>
            <person name="Daum C."/>
            <person name="Ramamoorthy G.K."/>
            <person name="Gryganskyi A."/>
            <person name="Culley D."/>
            <person name="Magnuson J.K."/>
            <person name="James T.Y."/>
            <person name="O'Malley M.A."/>
            <person name="Stajich J.E."/>
            <person name="Spatafora J.W."/>
            <person name="Visel A."/>
            <person name="Grigoriev I.V."/>
        </authorList>
    </citation>
    <scope>NUCLEOTIDE SEQUENCE [LARGE SCALE GENOMIC DNA]</scope>
    <source>
        <strain evidence="7 8">ATCC 12442</strain>
    </source>
</reference>
<feature type="binding site" description="axial binding residue" evidence="5">
    <location>
        <position position="419"/>
    </location>
    <ligand>
        <name>heme</name>
        <dbReference type="ChEBI" id="CHEBI:30413"/>
    </ligand>
    <ligandPart>
        <name>Fe</name>
        <dbReference type="ChEBI" id="CHEBI:18248"/>
    </ligandPart>
</feature>
<dbReference type="InterPro" id="IPR017972">
    <property type="entry name" value="Cyt_P450_CS"/>
</dbReference>
<comment type="cofactor">
    <cofactor evidence="1 5">
        <name>heme</name>
        <dbReference type="ChEBI" id="CHEBI:30413"/>
    </cofactor>
</comment>
<dbReference type="AlphaFoldDB" id="A0A1Y1WI77"/>
<keyword evidence="4 5" id="KW-0408">Iron</keyword>
<dbReference type="Proteomes" id="UP000193922">
    <property type="component" value="Unassembled WGS sequence"/>
</dbReference>
<keyword evidence="5 6" id="KW-0349">Heme</keyword>
<evidence type="ECO:0000256" key="3">
    <source>
        <dbReference type="ARBA" id="ARBA00023002"/>
    </source>
</evidence>
<dbReference type="InterPro" id="IPR001128">
    <property type="entry name" value="Cyt_P450"/>
</dbReference>
<evidence type="ECO:0000313" key="8">
    <source>
        <dbReference type="Proteomes" id="UP000193922"/>
    </source>
</evidence>
<dbReference type="GO" id="GO:0004497">
    <property type="term" value="F:monooxygenase activity"/>
    <property type="evidence" value="ECO:0007669"/>
    <property type="project" value="UniProtKB-KW"/>
</dbReference>
<dbReference type="EMBL" id="MCFD01000002">
    <property type="protein sequence ID" value="ORX73028.1"/>
    <property type="molecule type" value="Genomic_DNA"/>
</dbReference>
<keyword evidence="6 7" id="KW-0503">Monooxygenase</keyword>
<name>A0A1Y1WI77_9FUNG</name>
<dbReference type="InterPro" id="IPR036396">
    <property type="entry name" value="Cyt_P450_sf"/>
</dbReference>
<keyword evidence="8" id="KW-1185">Reference proteome</keyword>
<sequence>MLLIDFIQSVDVDSLVARVGEIGFAKISTGADGSPGQLQAPARTSGTINRYALSEYETYGDVFVLEPNAVAICNPADVRTVLGSHAFAKFYDFYHTVDLLGVKNTFSATDPAFVNMRKRQLGPFFTQSFLNQMEPMILERGIRSLESKWDEMLSRSADGKVEIGYSNDFMLATFDIIGALATTTQEIIDWVNAAVMYNGTMATVPVTNYFPFSLLLNPWKQKFHQLAQFCRRAADRRRELLRQGREKPVDLLQAYIDAEDPESKVRMDETQITAESIVATVAGTDTSATTLTWTVHLLMNHPEIYKQVVEEVRSNFAAEHLITHADVKSKLPLVEAIIYESMRLCPVQGGYLPRVAPPSGVTLQGHFIPGGTQIYINYGAVSHHREIWVEPHKFDPTRFLNSEAARRNFFAFSPGVRICPGRHLAFLEMQTILANMLKDYDWSLPEDYTHIGPEVIGEHGYPKIIEASHLLVTAPKNPERDCRLVISRHA</sequence>
<keyword evidence="2 5" id="KW-0479">Metal-binding</keyword>
<dbReference type="GO" id="GO:0005506">
    <property type="term" value="F:iron ion binding"/>
    <property type="evidence" value="ECO:0007669"/>
    <property type="project" value="InterPro"/>
</dbReference>
<gene>
    <name evidence="7" type="ORF">DL89DRAFT_265191</name>
</gene>
<organism evidence="7 8">
    <name type="scientific">Linderina pennispora</name>
    <dbReference type="NCBI Taxonomy" id="61395"/>
    <lineage>
        <taxon>Eukaryota</taxon>
        <taxon>Fungi</taxon>
        <taxon>Fungi incertae sedis</taxon>
        <taxon>Zoopagomycota</taxon>
        <taxon>Kickxellomycotina</taxon>
        <taxon>Kickxellomycetes</taxon>
        <taxon>Kickxellales</taxon>
        <taxon>Kickxellaceae</taxon>
        <taxon>Linderina</taxon>
    </lineage>
</organism>
<dbReference type="Gene3D" id="1.10.630.10">
    <property type="entry name" value="Cytochrome P450"/>
    <property type="match status" value="1"/>
</dbReference>